<evidence type="ECO:0000313" key="1">
    <source>
        <dbReference type="EMBL" id="TRD15240.1"/>
    </source>
</evidence>
<keyword evidence="2" id="KW-1185">Reference proteome</keyword>
<protein>
    <submittedName>
        <fullName evidence="1">Helix-turn-helix domain-containing protein</fullName>
    </submittedName>
</protein>
<dbReference type="EMBL" id="VFSV01000051">
    <property type="protein sequence ID" value="TRD15240.1"/>
    <property type="molecule type" value="Genomic_DNA"/>
</dbReference>
<name>A0A547PM68_9RHOB</name>
<gene>
    <name evidence="1" type="ORF">FEV53_17400</name>
</gene>
<sequence>MTSKKPNPAISTTTRPLIDPLTDSLTAFSDEDRAAAMKRFRVLQPHLEIGVPLLTAVAEASGHPLRTLRRWLARYRDGGLAGLVRRGRLDAGNGAVAQIGV</sequence>
<dbReference type="Proteomes" id="UP000318590">
    <property type="component" value="Unassembled WGS sequence"/>
</dbReference>
<proteinExistence type="predicted"/>
<evidence type="ECO:0000313" key="2">
    <source>
        <dbReference type="Proteomes" id="UP000318590"/>
    </source>
</evidence>
<accession>A0A547PM68</accession>
<reference evidence="1 2" key="1">
    <citation type="submission" date="2019-06" db="EMBL/GenBank/DDBJ databases">
        <title>Paenimaribius caenipelagi gen. nov., sp. nov., isolated from a tidal flat.</title>
        <authorList>
            <person name="Yoon J.-H."/>
        </authorList>
    </citation>
    <scope>NUCLEOTIDE SEQUENCE [LARGE SCALE GENOMIC DNA]</scope>
    <source>
        <strain evidence="1 2">JBTF-M29</strain>
    </source>
</reference>
<dbReference type="OrthoDB" id="9814072at2"/>
<organism evidence="1 2">
    <name type="scientific">Palleronia caenipelagi</name>
    <dbReference type="NCBI Taxonomy" id="2489174"/>
    <lineage>
        <taxon>Bacteria</taxon>
        <taxon>Pseudomonadati</taxon>
        <taxon>Pseudomonadota</taxon>
        <taxon>Alphaproteobacteria</taxon>
        <taxon>Rhodobacterales</taxon>
        <taxon>Roseobacteraceae</taxon>
        <taxon>Palleronia</taxon>
    </lineage>
</organism>
<comment type="caution">
    <text evidence="1">The sequence shown here is derived from an EMBL/GenBank/DDBJ whole genome shotgun (WGS) entry which is preliminary data.</text>
</comment>
<dbReference type="AlphaFoldDB" id="A0A547PM68"/>